<protein>
    <submittedName>
        <fullName evidence="2">Uncharacterized protein</fullName>
    </submittedName>
</protein>
<evidence type="ECO:0000313" key="2">
    <source>
        <dbReference type="EMBL" id="AXE16531.1"/>
    </source>
</evidence>
<keyword evidence="1" id="KW-0812">Transmembrane</keyword>
<feature type="transmembrane region" description="Helical" evidence="1">
    <location>
        <begin position="92"/>
        <end position="115"/>
    </location>
</feature>
<feature type="transmembrane region" description="Helical" evidence="1">
    <location>
        <begin position="17"/>
        <end position="39"/>
    </location>
</feature>
<name>A0A344TD10_9BACT</name>
<gene>
    <name evidence="2" type="ORF">DR864_01710</name>
</gene>
<dbReference type="Proteomes" id="UP000251993">
    <property type="component" value="Chromosome"/>
</dbReference>
<accession>A0A344TD10</accession>
<feature type="transmembrane region" description="Helical" evidence="1">
    <location>
        <begin position="60"/>
        <end position="80"/>
    </location>
</feature>
<proteinExistence type="predicted"/>
<dbReference type="KEGG" id="run:DR864_01710"/>
<organism evidence="2 3">
    <name type="scientific">Runella rosea</name>
    <dbReference type="NCBI Taxonomy" id="2259595"/>
    <lineage>
        <taxon>Bacteria</taxon>
        <taxon>Pseudomonadati</taxon>
        <taxon>Bacteroidota</taxon>
        <taxon>Cytophagia</taxon>
        <taxon>Cytophagales</taxon>
        <taxon>Spirosomataceae</taxon>
        <taxon>Runella</taxon>
    </lineage>
</organism>
<keyword evidence="3" id="KW-1185">Reference proteome</keyword>
<dbReference type="AlphaFoldDB" id="A0A344TD10"/>
<dbReference type="EMBL" id="CP030850">
    <property type="protein sequence ID" value="AXE16531.1"/>
    <property type="molecule type" value="Genomic_DNA"/>
</dbReference>
<evidence type="ECO:0000313" key="3">
    <source>
        <dbReference type="Proteomes" id="UP000251993"/>
    </source>
</evidence>
<keyword evidence="1" id="KW-0472">Membrane</keyword>
<evidence type="ECO:0000256" key="1">
    <source>
        <dbReference type="SAM" id="Phobius"/>
    </source>
</evidence>
<sequence>MAAGLNDCFRAKNNTKLFVGLLLSICFGDVFLLYPDLILTHQAPFLGHLTQKIKYTQKLFFSKCNLSVYCITITFCYNSTPTMKLIEKIVRVLLGIILGLCLLVISPLFIPYFLIKGYHFAKKTYLTYKLSQQQKKERLETPKL</sequence>
<keyword evidence="1" id="KW-1133">Transmembrane helix</keyword>
<reference evidence="2 3" key="1">
    <citation type="submission" date="2018-07" db="EMBL/GenBank/DDBJ databases">
        <title>Genome sequencing of Runella.</title>
        <authorList>
            <person name="Baek M.-G."/>
            <person name="Yi H."/>
        </authorList>
    </citation>
    <scope>NUCLEOTIDE SEQUENCE [LARGE SCALE GENOMIC DNA]</scope>
    <source>
        <strain evidence="2 3">HYN0085</strain>
    </source>
</reference>